<keyword evidence="5" id="KW-0631">Potassium channel</keyword>
<dbReference type="PANTHER" id="PTHR11537">
    <property type="entry name" value="VOLTAGE-GATED POTASSIUM CHANNEL"/>
    <property type="match status" value="1"/>
</dbReference>
<keyword evidence="8 13" id="KW-1133">Transmembrane helix</keyword>
<name>A0A382EX92_9ZZZZ</name>
<keyword evidence="9" id="KW-0406">Ion transport</keyword>
<evidence type="ECO:0000313" key="15">
    <source>
        <dbReference type="EMBL" id="SVB54571.1"/>
    </source>
</evidence>
<sequence length="361" mass="41671">MDKQFKHIYKNIDKIHLHDFTEDVLRDMYQKVCNEKADCISKLKVIKKEIDTCLASNDGTSAIKLKSKGKKIHSKNNDLKDEQAQIWKALQEKILKNRLIEKFGSLWLVNFKEVIIMVLIIFVISLLFYDLTHPELSIETKRLFYYLDTAACTIFLLNFFYELRLADSKKWYWKSHVIDFLTSIPLPDLQLLRAGRLARLTRLARLARLSRVLRVLRVIFFFWRGMDQLAEVIDVKLMKKTIFYGIIVLVLGGFTIYYAEEHQPGVDSVTESIWWSFTTFVTGGFGDIHNPQSLSGRILTVILIFAGIILVGVFTATLTSILVADDSEMIEEMKDEVNQKLDKLSVEIKELKSNASDSDEG</sequence>
<dbReference type="PRINTS" id="PR00169">
    <property type="entry name" value="KCHANNEL"/>
</dbReference>
<dbReference type="GO" id="GO:0005249">
    <property type="term" value="F:voltage-gated potassium channel activity"/>
    <property type="evidence" value="ECO:0007669"/>
    <property type="project" value="InterPro"/>
</dbReference>
<organism evidence="15">
    <name type="scientific">marine metagenome</name>
    <dbReference type="NCBI Taxonomy" id="408172"/>
    <lineage>
        <taxon>unclassified sequences</taxon>
        <taxon>metagenomes</taxon>
        <taxon>ecological metagenomes</taxon>
    </lineage>
</organism>
<evidence type="ECO:0000256" key="9">
    <source>
        <dbReference type="ARBA" id="ARBA00023065"/>
    </source>
</evidence>
<dbReference type="InterPro" id="IPR028325">
    <property type="entry name" value="VG_K_chnl"/>
</dbReference>
<gene>
    <name evidence="15" type="ORF">METZ01_LOCUS207425</name>
</gene>
<dbReference type="AlphaFoldDB" id="A0A382EX92"/>
<keyword evidence="6" id="KW-0851">Voltage-gated channel</keyword>
<feature type="coiled-coil region" evidence="12">
    <location>
        <begin position="327"/>
        <end position="354"/>
    </location>
</feature>
<dbReference type="GO" id="GO:0001508">
    <property type="term" value="P:action potential"/>
    <property type="evidence" value="ECO:0007669"/>
    <property type="project" value="TreeGrafter"/>
</dbReference>
<feature type="transmembrane region" description="Helical" evidence="13">
    <location>
        <begin position="298"/>
        <end position="324"/>
    </location>
</feature>
<evidence type="ECO:0000256" key="2">
    <source>
        <dbReference type="ARBA" id="ARBA00022448"/>
    </source>
</evidence>
<evidence type="ECO:0000256" key="4">
    <source>
        <dbReference type="ARBA" id="ARBA00022692"/>
    </source>
</evidence>
<dbReference type="EMBL" id="UINC01046489">
    <property type="protein sequence ID" value="SVB54571.1"/>
    <property type="molecule type" value="Genomic_DNA"/>
</dbReference>
<protein>
    <recommendedName>
        <fullName evidence="14">Ion transport domain-containing protein</fullName>
    </recommendedName>
</protein>
<feature type="transmembrane region" description="Helical" evidence="13">
    <location>
        <begin position="241"/>
        <end position="259"/>
    </location>
</feature>
<dbReference type="Gene3D" id="1.20.120.350">
    <property type="entry name" value="Voltage-gated potassium channels. Chain C"/>
    <property type="match status" value="1"/>
</dbReference>
<keyword evidence="2" id="KW-0813">Transport</keyword>
<comment type="subcellular location">
    <subcellularLocation>
        <location evidence="1">Membrane</location>
        <topology evidence="1">Multi-pass membrane protein</topology>
    </subcellularLocation>
</comment>
<keyword evidence="4 13" id="KW-0812">Transmembrane</keyword>
<feature type="transmembrane region" description="Helical" evidence="13">
    <location>
        <begin position="143"/>
        <end position="161"/>
    </location>
</feature>
<feature type="transmembrane region" description="Helical" evidence="13">
    <location>
        <begin position="106"/>
        <end position="131"/>
    </location>
</feature>
<evidence type="ECO:0000256" key="13">
    <source>
        <dbReference type="SAM" id="Phobius"/>
    </source>
</evidence>
<dbReference type="Gene3D" id="1.10.287.70">
    <property type="match status" value="1"/>
</dbReference>
<dbReference type="InterPro" id="IPR005821">
    <property type="entry name" value="Ion_trans_dom"/>
</dbReference>
<reference evidence="15" key="1">
    <citation type="submission" date="2018-05" db="EMBL/GenBank/DDBJ databases">
        <authorList>
            <person name="Lanie J.A."/>
            <person name="Ng W.-L."/>
            <person name="Kazmierczak K.M."/>
            <person name="Andrzejewski T.M."/>
            <person name="Davidsen T.M."/>
            <person name="Wayne K.J."/>
            <person name="Tettelin H."/>
            <person name="Glass J.I."/>
            <person name="Rusch D."/>
            <person name="Podicherti R."/>
            <person name="Tsui H.-C.T."/>
            <person name="Winkler M.E."/>
        </authorList>
    </citation>
    <scope>NUCLEOTIDE SEQUENCE</scope>
</reference>
<dbReference type="Pfam" id="PF00520">
    <property type="entry name" value="Ion_trans"/>
    <property type="match status" value="1"/>
</dbReference>
<evidence type="ECO:0000259" key="14">
    <source>
        <dbReference type="Pfam" id="PF00520"/>
    </source>
</evidence>
<evidence type="ECO:0000256" key="8">
    <source>
        <dbReference type="ARBA" id="ARBA00022989"/>
    </source>
</evidence>
<evidence type="ECO:0000256" key="10">
    <source>
        <dbReference type="ARBA" id="ARBA00023136"/>
    </source>
</evidence>
<evidence type="ECO:0000256" key="7">
    <source>
        <dbReference type="ARBA" id="ARBA00022958"/>
    </source>
</evidence>
<keyword evidence="10 13" id="KW-0472">Membrane</keyword>
<dbReference type="PANTHER" id="PTHR11537:SF254">
    <property type="entry name" value="POTASSIUM VOLTAGE-GATED CHANNEL PROTEIN SHAB"/>
    <property type="match status" value="1"/>
</dbReference>
<evidence type="ECO:0000256" key="12">
    <source>
        <dbReference type="SAM" id="Coils"/>
    </source>
</evidence>
<proteinExistence type="predicted"/>
<evidence type="ECO:0000256" key="1">
    <source>
        <dbReference type="ARBA" id="ARBA00004141"/>
    </source>
</evidence>
<evidence type="ECO:0000256" key="6">
    <source>
        <dbReference type="ARBA" id="ARBA00022882"/>
    </source>
</evidence>
<dbReference type="SUPFAM" id="SSF81324">
    <property type="entry name" value="Voltage-gated potassium channels"/>
    <property type="match status" value="1"/>
</dbReference>
<keyword evidence="7" id="KW-0630">Potassium</keyword>
<dbReference type="GO" id="GO:0008076">
    <property type="term" value="C:voltage-gated potassium channel complex"/>
    <property type="evidence" value="ECO:0007669"/>
    <property type="project" value="InterPro"/>
</dbReference>
<evidence type="ECO:0000256" key="3">
    <source>
        <dbReference type="ARBA" id="ARBA00022538"/>
    </source>
</evidence>
<keyword evidence="12" id="KW-0175">Coiled coil</keyword>
<accession>A0A382EX92</accession>
<evidence type="ECO:0000256" key="5">
    <source>
        <dbReference type="ARBA" id="ARBA00022826"/>
    </source>
</evidence>
<feature type="domain" description="Ion transport" evidence="14">
    <location>
        <begin position="113"/>
        <end position="319"/>
    </location>
</feature>
<evidence type="ECO:0000256" key="11">
    <source>
        <dbReference type="ARBA" id="ARBA00023303"/>
    </source>
</evidence>
<dbReference type="InterPro" id="IPR027359">
    <property type="entry name" value="Volt_channel_dom_sf"/>
</dbReference>
<keyword evidence="3" id="KW-0633">Potassium transport</keyword>
<keyword evidence="11" id="KW-0407">Ion channel</keyword>